<reference evidence="2" key="1">
    <citation type="submission" date="2023-06" db="EMBL/GenBank/DDBJ databases">
        <title>Genome-scale phylogeny and comparative genomics of the fungal order Sordariales.</title>
        <authorList>
            <consortium name="Lawrence Berkeley National Laboratory"/>
            <person name="Hensen N."/>
            <person name="Bonometti L."/>
            <person name="Westerberg I."/>
            <person name="Brannstrom I.O."/>
            <person name="Guillou S."/>
            <person name="Cros-Aarteil S."/>
            <person name="Calhoun S."/>
            <person name="Haridas S."/>
            <person name="Kuo A."/>
            <person name="Mondo S."/>
            <person name="Pangilinan J."/>
            <person name="Riley R."/>
            <person name="LaButti K."/>
            <person name="Andreopoulos B."/>
            <person name="Lipzen A."/>
            <person name="Chen C."/>
            <person name="Yanf M."/>
            <person name="Daum C."/>
            <person name="Ng V."/>
            <person name="Clum A."/>
            <person name="Steindorff A."/>
            <person name="Ohm R."/>
            <person name="Martin F."/>
            <person name="Silar P."/>
            <person name="Natvig D."/>
            <person name="Lalanne C."/>
            <person name="Gautier V."/>
            <person name="Ament-velasquez S.L."/>
            <person name="Kruys A."/>
            <person name="Hutchinson M.I."/>
            <person name="Powell A.J."/>
            <person name="Barry K."/>
            <person name="Miller A.N."/>
            <person name="Grigoriev I.V."/>
            <person name="Debuchy R."/>
            <person name="Gladieux P."/>
            <person name="Thoren M.H."/>
            <person name="Johannesson H."/>
        </authorList>
    </citation>
    <scope>NUCLEOTIDE SEQUENCE</scope>
    <source>
        <strain evidence="2">SMH2392-1A</strain>
    </source>
</reference>
<comment type="caution">
    <text evidence="2">The sequence shown here is derived from an EMBL/GenBank/DDBJ whole genome shotgun (WGS) entry which is preliminary data.</text>
</comment>
<organism evidence="2 3">
    <name type="scientific">Lasiosphaeria miniovina</name>
    <dbReference type="NCBI Taxonomy" id="1954250"/>
    <lineage>
        <taxon>Eukaryota</taxon>
        <taxon>Fungi</taxon>
        <taxon>Dikarya</taxon>
        <taxon>Ascomycota</taxon>
        <taxon>Pezizomycotina</taxon>
        <taxon>Sordariomycetes</taxon>
        <taxon>Sordariomycetidae</taxon>
        <taxon>Sordariales</taxon>
        <taxon>Lasiosphaeriaceae</taxon>
        <taxon>Lasiosphaeria</taxon>
    </lineage>
</organism>
<sequence>MEQSDLIALPCSPVSPIARRNCSLVLFLLFFFIFFFFQFSLFVQKKNQAPIAPCRSHTPYYITHHPIQTWFLNSLPSSFSLLHFLFDPAPLLLPSFRALAHTHAHTRTHNHARNDKPPAHRLFFPAGFLFFSVVAIGGYLPACLPTCLPACLPACLLDVRVACPPRELVSTILRGTTSPPSVPTYLPTYPIRLPALRPRLAFVTRSAMRRGV</sequence>
<keyword evidence="1" id="KW-0812">Transmembrane</keyword>
<evidence type="ECO:0000313" key="2">
    <source>
        <dbReference type="EMBL" id="KAK0716963.1"/>
    </source>
</evidence>
<name>A0AA40AJE2_9PEZI</name>
<keyword evidence="3" id="KW-1185">Reference proteome</keyword>
<feature type="transmembrane region" description="Helical" evidence="1">
    <location>
        <begin position="122"/>
        <end position="142"/>
    </location>
</feature>
<feature type="transmembrane region" description="Helical" evidence="1">
    <location>
        <begin position="24"/>
        <end position="43"/>
    </location>
</feature>
<dbReference type="RefSeq" id="XP_060295756.1">
    <property type="nucleotide sequence ID" value="XM_060434107.1"/>
</dbReference>
<gene>
    <name evidence="2" type="ORF">B0T26DRAFT_272118</name>
</gene>
<dbReference type="Proteomes" id="UP001172101">
    <property type="component" value="Unassembled WGS sequence"/>
</dbReference>
<proteinExistence type="predicted"/>
<keyword evidence="1" id="KW-0472">Membrane</keyword>
<accession>A0AA40AJE2</accession>
<protein>
    <submittedName>
        <fullName evidence="2">Uncharacterized protein</fullName>
    </submittedName>
</protein>
<dbReference type="EMBL" id="JAUIRO010000004">
    <property type="protein sequence ID" value="KAK0716963.1"/>
    <property type="molecule type" value="Genomic_DNA"/>
</dbReference>
<keyword evidence="1" id="KW-1133">Transmembrane helix</keyword>
<evidence type="ECO:0000313" key="3">
    <source>
        <dbReference type="Proteomes" id="UP001172101"/>
    </source>
</evidence>
<evidence type="ECO:0000256" key="1">
    <source>
        <dbReference type="SAM" id="Phobius"/>
    </source>
</evidence>
<dbReference type="GeneID" id="85317377"/>
<dbReference type="AlphaFoldDB" id="A0AA40AJE2"/>